<keyword evidence="3" id="KW-1185">Reference proteome</keyword>
<dbReference type="EMBL" id="CP001940">
    <property type="protein sequence ID" value="ADH85519.1"/>
    <property type="molecule type" value="Genomic_DNA"/>
</dbReference>
<organism evidence="2 3">
    <name type="scientific">Desulfurivibrio alkaliphilus (strain DSM 19089 / UNIQEM U267 / AHT2)</name>
    <dbReference type="NCBI Taxonomy" id="589865"/>
    <lineage>
        <taxon>Bacteria</taxon>
        <taxon>Pseudomonadati</taxon>
        <taxon>Thermodesulfobacteriota</taxon>
        <taxon>Desulfobulbia</taxon>
        <taxon>Desulfobulbales</taxon>
        <taxon>Desulfobulbaceae</taxon>
        <taxon>Desulfurivibrio</taxon>
    </lineage>
</organism>
<dbReference type="OrthoDB" id="5531158at2"/>
<evidence type="ECO:0000313" key="3">
    <source>
        <dbReference type="Proteomes" id="UP000001508"/>
    </source>
</evidence>
<dbReference type="HOGENOM" id="CLU_1755881_0_0_7"/>
<dbReference type="Proteomes" id="UP000001508">
    <property type="component" value="Chromosome"/>
</dbReference>
<gene>
    <name evidence="2" type="ordered locus">DaAHT2_0815</name>
</gene>
<dbReference type="Gene3D" id="2.40.10.220">
    <property type="entry name" value="predicted glycosyltransferase like domains"/>
    <property type="match status" value="1"/>
</dbReference>
<dbReference type="AlphaFoldDB" id="D6Z1U4"/>
<evidence type="ECO:0000259" key="1">
    <source>
        <dbReference type="Pfam" id="PF07238"/>
    </source>
</evidence>
<dbReference type="InParanoid" id="D6Z1U4"/>
<dbReference type="KEGG" id="dak:DaAHT2_0815"/>
<name>D6Z1U4_DESAT</name>
<feature type="domain" description="PilZ" evidence="1">
    <location>
        <begin position="4"/>
        <end position="75"/>
    </location>
</feature>
<sequence>MAREQRRSPRLEVSLPVRIIIRDRAGAQTIAEGVGRISDISRHGLRLVVPQSKIEQWHIFYNFQENEQQMLLLEVLARQDDEQAPDFELPVKPVWFDRLLSLPDKPFQLGMEFLAPPPPAALAWLNEKFNSLRQRHKVSWWSNLFGGR</sequence>
<protein>
    <recommendedName>
        <fullName evidence="1">PilZ domain-containing protein</fullName>
    </recommendedName>
</protein>
<reference evidence="3" key="1">
    <citation type="submission" date="2010-02" db="EMBL/GenBank/DDBJ databases">
        <title>Complete sequence of Desulfurivibrio alkaliphilus AHT2.</title>
        <authorList>
            <consortium name="US DOE Joint Genome Institute"/>
            <person name="Pitluck S."/>
            <person name="Chertkov O."/>
            <person name="Detter J.C."/>
            <person name="Han C."/>
            <person name="Tapia R."/>
            <person name="Larimer F."/>
            <person name="Land M."/>
            <person name="Hauser L."/>
            <person name="Kyrpides N."/>
            <person name="Mikhailova N."/>
            <person name="Sorokin D.Y."/>
            <person name="Muyzer G."/>
            <person name="Woyke T."/>
        </authorList>
    </citation>
    <scope>NUCLEOTIDE SEQUENCE [LARGE SCALE GENOMIC DNA]</scope>
    <source>
        <strain evidence="3">DSM 19089 / UNIQEM U267 / AHT2</strain>
    </source>
</reference>
<dbReference type="GO" id="GO:0035438">
    <property type="term" value="F:cyclic-di-GMP binding"/>
    <property type="evidence" value="ECO:0007669"/>
    <property type="project" value="InterPro"/>
</dbReference>
<accession>D6Z1U4</accession>
<dbReference type="RefSeq" id="WP_013163049.1">
    <property type="nucleotide sequence ID" value="NC_014216.1"/>
</dbReference>
<dbReference type="Pfam" id="PF07238">
    <property type="entry name" value="PilZ"/>
    <property type="match status" value="1"/>
</dbReference>
<proteinExistence type="predicted"/>
<evidence type="ECO:0000313" key="2">
    <source>
        <dbReference type="EMBL" id="ADH85519.1"/>
    </source>
</evidence>
<dbReference type="SUPFAM" id="SSF141371">
    <property type="entry name" value="PilZ domain-like"/>
    <property type="match status" value="1"/>
</dbReference>
<dbReference type="InterPro" id="IPR009875">
    <property type="entry name" value="PilZ_domain"/>
</dbReference>